<dbReference type="AlphaFoldDB" id="A0A073KA75"/>
<evidence type="ECO:0000313" key="1">
    <source>
        <dbReference type="EMBL" id="KEK23357.1"/>
    </source>
</evidence>
<dbReference type="EMBL" id="JOTM01000017">
    <property type="protein sequence ID" value="KEK23357.1"/>
    <property type="molecule type" value="Genomic_DNA"/>
</dbReference>
<name>A0A073KA75_9BACI</name>
<proteinExistence type="predicted"/>
<sequence>MYFLPYNYCYNQSINYDYSRANHHKVYTTSIPIYINGENINKPPYIALNYHPNSVQQPVVYVPITLFSKVGATVHWDEPTQVISVGTDEFLEDKLIALKARVMAYEELRRAVGMLGYRYNGMVDGKFVFSGTWWDISDPNADKTSIANTLTVGKHYTGFMDLPTFTIINDHGEEIEFQRSYHSLVAEGIAAFLP</sequence>
<gene>
    <name evidence="1" type="ORF">BAGA_09570</name>
</gene>
<reference evidence="1 2" key="1">
    <citation type="submission" date="2014-06" db="EMBL/GenBank/DDBJ databases">
        <title>Draft genome sequence of Bacillus gaemokensis JCM 15801 (MCCC 1A00707).</title>
        <authorList>
            <person name="Lai Q."/>
            <person name="Liu Y."/>
            <person name="Shao Z."/>
        </authorList>
    </citation>
    <scope>NUCLEOTIDE SEQUENCE [LARGE SCALE GENOMIC DNA]</scope>
    <source>
        <strain evidence="1 2">JCM 15801</strain>
    </source>
</reference>
<evidence type="ECO:0000313" key="2">
    <source>
        <dbReference type="Proteomes" id="UP000027778"/>
    </source>
</evidence>
<dbReference type="Proteomes" id="UP000027778">
    <property type="component" value="Unassembled WGS sequence"/>
</dbReference>
<accession>A0A073KA75</accession>
<organism evidence="1 2">
    <name type="scientific">Bacillus gaemokensis</name>
    <dbReference type="NCBI Taxonomy" id="574375"/>
    <lineage>
        <taxon>Bacteria</taxon>
        <taxon>Bacillati</taxon>
        <taxon>Bacillota</taxon>
        <taxon>Bacilli</taxon>
        <taxon>Bacillales</taxon>
        <taxon>Bacillaceae</taxon>
        <taxon>Bacillus</taxon>
        <taxon>Bacillus cereus group</taxon>
    </lineage>
</organism>
<protein>
    <submittedName>
        <fullName evidence="1">Uncharacterized protein</fullName>
    </submittedName>
</protein>
<keyword evidence="2" id="KW-1185">Reference proteome</keyword>
<dbReference type="STRING" id="574375.AZF08_21340"/>
<comment type="caution">
    <text evidence="1">The sequence shown here is derived from an EMBL/GenBank/DDBJ whole genome shotgun (WGS) entry which is preliminary data.</text>
</comment>
<dbReference type="eggNOG" id="ENOG5033M9P">
    <property type="taxonomic scope" value="Bacteria"/>
</dbReference>